<keyword evidence="2" id="KW-0433">Leucine-rich repeat</keyword>
<keyword evidence="6" id="KW-1185">Reference proteome</keyword>
<accession>A0AAE1ZBN8</accession>
<dbReference type="GO" id="GO:0006913">
    <property type="term" value="P:nucleocytoplasmic transport"/>
    <property type="evidence" value="ECO:0007669"/>
    <property type="project" value="TreeGrafter"/>
</dbReference>
<keyword evidence="1" id="KW-0343">GTPase activation</keyword>
<dbReference type="GO" id="GO:0031267">
    <property type="term" value="F:small GTPase binding"/>
    <property type="evidence" value="ECO:0007669"/>
    <property type="project" value="TreeGrafter"/>
</dbReference>
<feature type="compositionally biased region" description="Basic residues" evidence="4">
    <location>
        <begin position="307"/>
        <end position="325"/>
    </location>
</feature>
<reference evidence="5" key="1">
    <citation type="submission" date="2022-04" db="EMBL/GenBank/DDBJ databases">
        <authorList>
            <person name="Xu L."/>
            <person name="Lv Z."/>
        </authorList>
    </citation>
    <scope>NUCLEOTIDE SEQUENCE</scope>
    <source>
        <strain evidence="5">LV_2022a</strain>
    </source>
</reference>
<dbReference type="GO" id="GO:0048471">
    <property type="term" value="C:perinuclear region of cytoplasm"/>
    <property type="evidence" value="ECO:0007669"/>
    <property type="project" value="TreeGrafter"/>
</dbReference>
<dbReference type="SUPFAM" id="SSF52047">
    <property type="entry name" value="RNI-like"/>
    <property type="match status" value="1"/>
</dbReference>
<reference evidence="5" key="2">
    <citation type="journal article" date="2023" name="Infect Dis Poverty">
        <title>Chromosome-scale genome of the human blood fluke Schistosoma mekongi and its implications for public health.</title>
        <authorList>
            <person name="Zhou M."/>
            <person name="Xu L."/>
            <person name="Xu D."/>
            <person name="Chen W."/>
            <person name="Khan J."/>
            <person name="Hu Y."/>
            <person name="Huang H."/>
            <person name="Wei H."/>
            <person name="Zhang Y."/>
            <person name="Chusongsang P."/>
            <person name="Tanasarnprasert K."/>
            <person name="Hu X."/>
            <person name="Limpanont Y."/>
            <person name="Lv Z."/>
        </authorList>
    </citation>
    <scope>NUCLEOTIDE SEQUENCE</scope>
    <source>
        <strain evidence="5">LV_2022a</strain>
    </source>
</reference>
<name>A0AAE1ZBN8_SCHME</name>
<dbReference type="InterPro" id="IPR032675">
    <property type="entry name" value="LRR_dom_sf"/>
</dbReference>
<proteinExistence type="predicted"/>
<dbReference type="PANTHER" id="PTHR24113">
    <property type="entry name" value="RAN GTPASE-ACTIVATING PROTEIN 1"/>
    <property type="match status" value="1"/>
</dbReference>
<dbReference type="GO" id="GO:0005634">
    <property type="term" value="C:nucleus"/>
    <property type="evidence" value="ECO:0007669"/>
    <property type="project" value="TreeGrafter"/>
</dbReference>
<sequence>MAILSYHPGHFLCNLCGIESTGSGKILADKMAYISERFDPQDRKIVKYWADDKLVYAFKKSEDGENDDTVRHKDVRSKQVKKDKPLVKLLPLVEAIRAKRYTLLQEIFIWDCYIENDDMIALTGLFDKGCYLITRVELINCFLDVKSISLLVANISQFKTLRELRLDFNDIGEHGCHILCKGLAKSQCLVYLSLCFCSLNKQCGLWLGNVIAETAVRELILDGNSLEAEGTIALLSRISDAANQEGFERTEGIRKKQLLSKGTKNQGRIKSNNLTSVEEEHDNNVDLELTLPSTPTPLSSIKSSAKSSKKKSSKGKKRSRKHKSKSSFPSSGPQIAVLKLADNEINHYGQDGNFTSVRCMQLMKSKDLREIDLFGNDIGDLAARQILEGILFRKDAKLPQISVRLDHRINQDTFDMVRKLASGLKKPKRRSKKKSKK</sequence>
<organism evidence="5 6">
    <name type="scientific">Schistosoma mekongi</name>
    <name type="common">Parasitic worm</name>
    <dbReference type="NCBI Taxonomy" id="38744"/>
    <lineage>
        <taxon>Eukaryota</taxon>
        <taxon>Metazoa</taxon>
        <taxon>Spiralia</taxon>
        <taxon>Lophotrochozoa</taxon>
        <taxon>Platyhelminthes</taxon>
        <taxon>Trematoda</taxon>
        <taxon>Digenea</taxon>
        <taxon>Strigeidida</taxon>
        <taxon>Schistosomatoidea</taxon>
        <taxon>Schistosomatidae</taxon>
        <taxon>Schistosoma</taxon>
    </lineage>
</organism>
<evidence type="ECO:0000256" key="1">
    <source>
        <dbReference type="ARBA" id="ARBA00022468"/>
    </source>
</evidence>
<evidence type="ECO:0000256" key="2">
    <source>
        <dbReference type="ARBA" id="ARBA00022614"/>
    </source>
</evidence>
<keyword evidence="3" id="KW-0677">Repeat</keyword>
<dbReference type="Gene3D" id="3.80.10.10">
    <property type="entry name" value="Ribonuclease Inhibitor"/>
    <property type="match status" value="1"/>
</dbReference>
<dbReference type="EMBL" id="JALJAT010000004">
    <property type="protein sequence ID" value="KAK4470743.1"/>
    <property type="molecule type" value="Genomic_DNA"/>
</dbReference>
<evidence type="ECO:0000256" key="4">
    <source>
        <dbReference type="SAM" id="MobiDB-lite"/>
    </source>
</evidence>
<feature type="region of interest" description="Disordered" evidence="4">
    <location>
        <begin position="253"/>
        <end position="333"/>
    </location>
</feature>
<dbReference type="GO" id="GO:0005829">
    <property type="term" value="C:cytosol"/>
    <property type="evidence" value="ECO:0007669"/>
    <property type="project" value="TreeGrafter"/>
</dbReference>
<feature type="compositionally biased region" description="Polar residues" evidence="4">
    <location>
        <begin position="260"/>
        <end position="276"/>
    </location>
</feature>
<evidence type="ECO:0000256" key="3">
    <source>
        <dbReference type="ARBA" id="ARBA00022737"/>
    </source>
</evidence>
<dbReference type="AlphaFoldDB" id="A0AAE1ZBN8"/>
<feature type="compositionally biased region" description="Low complexity" evidence="4">
    <location>
        <begin position="289"/>
        <end position="306"/>
    </location>
</feature>
<dbReference type="PANTHER" id="PTHR24113:SF12">
    <property type="entry name" value="RAN GTPASE-ACTIVATING PROTEIN 1"/>
    <property type="match status" value="1"/>
</dbReference>
<evidence type="ECO:0000313" key="5">
    <source>
        <dbReference type="EMBL" id="KAK4470743.1"/>
    </source>
</evidence>
<dbReference type="SMART" id="SM00368">
    <property type="entry name" value="LRR_RI"/>
    <property type="match status" value="3"/>
</dbReference>
<dbReference type="InterPro" id="IPR027038">
    <property type="entry name" value="RanGap"/>
</dbReference>
<gene>
    <name evidence="5" type="ORF">MN116_006268</name>
</gene>
<dbReference type="GO" id="GO:0005096">
    <property type="term" value="F:GTPase activator activity"/>
    <property type="evidence" value="ECO:0007669"/>
    <property type="project" value="UniProtKB-KW"/>
</dbReference>
<dbReference type="Proteomes" id="UP001292079">
    <property type="component" value="Unassembled WGS sequence"/>
</dbReference>
<evidence type="ECO:0000313" key="6">
    <source>
        <dbReference type="Proteomes" id="UP001292079"/>
    </source>
</evidence>
<comment type="caution">
    <text evidence="5">The sequence shown here is derived from an EMBL/GenBank/DDBJ whole genome shotgun (WGS) entry which is preliminary data.</text>
</comment>
<protein>
    <submittedName>
        <fullName evidence="5">Uncharacterized protein</fullName>
    </submittedName>
</protein>